<organism evidence="2 3">
    <name type="scientific">Deefgea salmonis</name>
    <dbReference type="NCBI Taxonomy" id="2875502"/>
    <lineage>
        <taxon>Bacteria</taxon>
        <taxon>Pseudomonadati</taxon>
        <taxon>Pseudomonadota</taxon>
        <taxon>Betaproteobacteria</taxon>
        <taxon>Neisseriales</taxon>
        <taxon>Chitinibacteraceae</taxon>
        <taxon>Deefgea</taxon>
    </lineage>
</organism>
<dbReference type="Pfam" id="PF00583">
    <property type="entry name" value="Acetyltransf_1"/>
    <property type="match status" value="1"/>
</dbReference>
<reference evidence="2 3" key="1">
    <citation type="submission" date="2021-10" db="EMBL/GenBank/DDBJ databases">
        <authorList>
            <person name="Chen M."/>
        </authorList>
    </citation>
    <scope>NUCLEOTIDE SEQUENCE [LARGE SCALE GENOMIC DNA]</scope>
    <source>
        <strain evidence="2 3">H3-26</strain>
    </source>
</reference>
<name>A0ABS8BHL3_9NEIS</name>
<dbReference type="PROSITE" id="PS51186">
    <property type="entry name" value="GNAT"/>
    <property type="match status" value="1"/>
</dbReference>
<keyword evidence="3" id="KW-1185">Reference proteome</keyword>
<dbReference type="CDD" id="cd04301">
    <property type="entry name" value="NAT_SF"/>
    <property type="match status" value="1"/>
</dbReference>
<dbReference type="SUPFAM" id="SSF55729">
    <property type="entry name" value="Acyl-CoA N-acyltransferases (Nat)"/>
    <property type="match status" value="1"/>
</dbReference>
<evidence type="ECO:0000259" key="1">
    <source>
        <dbReference type="PROSITE" id="PS51186"/>
    </source>
</evidence>
<gene>
    <name evidence="2" type="ORF">LG219_02730</name>
</gene>
<evidence type="ECO:0000313" key="3">
    <source>
        <dbReference type="Proteomes" id="UP001198034"/>
    </source>
</evidence>
<feature type="domain" description="N-acetyltransferase" evidence="1">
    <location>
        <begin position="4"/>
        <end position="163"/>
    </location>
</feature>
<dbReference type="RefSeq" id="WP_226763009.1">
    <property type="nucleotide sequence ID" value="NZ_JAJAWG010000001.1"/>
</dbReference>
<dbReference type="Gene3D" id="3.40.630.30">
    <property type="match status" value="1"/>
</dbReference>
<accession>A0ABS8BHL3</accession>
<dbReference type="InterPro" id="IPR000182">
    <property type="entry name" value="GNAT_dom"/>
</dbReference>
<dbReference type="Proteomes" id="UP001198034">
    <property type="component" value="Unassembled WGS sequence"/>
</dbReference>
<dbReference type="InterPro" id="IPR016181">
    <property type="entry name" value="Acyl_CoA_acyltransferase"/>
</dbReference>
<sequence>MTSRKIRLMHSDDFTAILTLQADCYPQAFIETAKTLQQKQQLSPYSSWVITLNEQVSGYLFCHPWLGDKPPALNTQLSHLPEMADRFYIHDLAISPNARGNKLAEQLIQHAIEWAISANFSQVMLVAVLGADRFWQKHHFQPLSTRLPAAYGEDAVCMLRQLQAPL</sequence>
<proteinExistence type="predicted"/>
<evidence type="ECO:0000313" key="2">
    <source>
        <dbReference type="EMBL" id="MCB5195206.1"/>
    </source>
</evidence>
<comment type="caution">
    <text evidence="2">The sequence shown here is derived from an EMBL/GenBank/DDBJ whole genome shotgun (WGS) entry which is preliminary data.</text>
</comment>
<protein>
    <submittedName>
        <fullName evidence="2">GNAT family N-acetyltransferase</fullName>
    </submittedName>
</protein>
<dbReference type="EMBL" id="JAJAWG010000001">
    <property type="protein sequence ID" value="MCB5195206.1"/>
    <property type="molecule type" value="Genomic_DNA"/>
</dbReference>